<keyword evidence="4" id="KW-1185">Reference proteome</keyword>
<dbReference type="PANTHER" id="PTHR30548">
    <property type="entry name" value="2-HYDROXYGLUTARYL-COA DEHYDRATASE, D-COMPONENT-RELATED"/>
    <property type="match status" value="1"/>
</dbReference>
<dbReference type="RefSeq" id="WP_055038185.1">
    <property type="nucleotide sequence ID" value="NZ_AP014854.2"/>
</dbReference>
<dbReference type="KEGG" id="bvr:BVIR_2847"/>
<accession>A0A0H5BED8</accession>
<evidence type="ECO:0000313" key="3">
    <source>
        <dbReference type="EMBL" id="CUU43274.1"/>
    </source>
</evidence>
<evidence type="ECO:0000313" key="4">
    <source>
        <dbReference type="Proteomes" id="UP000065734"/>
    </source>
</evidence>
<dbReference type="OrthoDB" id="355459at2"/>
<protein>
    <submittedName>
        <fullName evidence="2">Benzoyl-CoA reductase subunit BadD</fullName>
    </submittedName>
    <submittedName>
        <fullName evidence="3">Benzoyl-CoA reductase subunit C</fullName>
        <ecNumber evidence="3">1.3.7.8</ecNumber>
    </submittedName>
</protein>
<reference evidence="3" key="2">
    <citation type="submission" date="2015-11" db="EMBL/GenBank/DDBJ databases">
        <authorList>
            <person name="Zhang Y."/>
            <person name="Guo Z."/>
        </authorList>
    </citation>
    <scope>NUCLEOTIDE SEQUENCE</scope>
    <source>
        <strain evidence="3">1</strain>
    </source>
</reference>
<organism evidence="3 4">
    <name type="scientific">Blastochloris viridis</name>
    <name type="common">Rhodopseudomonas viridis</name>
    <dbReference type="NCBI Taxonomy" id="1079"/>
    <lineage>
        <taxon>Bacteria</taxon>
        <taxon>Pseudomonadati</taxon>
        <taxon>Pseudomonadota</taxon>
        <taxon>Alphaproteobacteria</taxon>
        <taxon>Hyphomicrobiales</taxon>
        <taxon>Blastochloridaceae</taxon>
        <taxon>Blastochloris</taxon>
    </lineage>
</organism>
<dbReference type="GO" id="GO:0018522">
    <property type="term" value="F:benzoyl-CoA reductase activity"/>
    <property type="evidence" value="ECO:0007669"/>
    <property type="project" value="UniProtKB-EC"/>
</dbReference>
<dbReference type="Gene3D" id="1.20.1270.370">
    <property type="match status" value="1"/>
</dbReference>
<reference evidence="2" key="1">
    <citation type="journal article" date="2015" name="Genome Announc.">
        <title>Complete Genome Sequence of the Bacteriochlorophyll b-Producing Photosynthetic Bacterium Blastochloris viridis.</title>
        <authorList>
            <person name="Tsukatani Y."/>
            <person name="Hirose Y."/>
            <person name="Harada J."/>
            <person name="Misawa N."/>
            <person name="Mori K."/>
            <person name="Inoue K."/>
            <person name="Tamiaki H."/>
        </authorList>
    </citation>
    <scope>NUCLEOTIDE SEQUENCE [LARGE SCALE GENOMIC DNA]</scope>
    <source>
        <strain evidence="2">DSM 133</strain>
    </source>
</reference>
<dbReference type="PANTHER" id="PTHR30548:SF1">
    <property type="entry name" value="DEHYDRATASE SUBUNIT MJ0007-RELATED"/>
    <property type="match status" value="1"/>
</dbReference>
<evidence type="ECO:0000256" key="1">
    <source>
        <dbReference type="ARBA" id="ARBA00005806"/>
    </source>
</evidence>
<dbReference type="AlphaFoldDB" id="A0A0H5BED8"/>
<name>A0A0H5BED8_BLAVI</name>
<dbReference type="Proteomes" id="UP000065734">
    <property type="component" value="Chromosome I"/>
</dbReference>
<comment type="similarity">
    <text evidence="1">Belongs to the FldB/FldC dehydratase alpha/beta subunit family.</text>
</comment>
<sequence length="376" mass="42155">MTRPVSIDAALQDVLDLDRDRLALLAATDQPKVGYVSIQTPEEILLAAGAIPFRLTGEFSADPDGAITYLGGNYCSYVLSCLGEGLAGVYGFADAVVFVDACDMRKRLWETWARAVPGCESWFVELPSDASPLSKSFFAGQLRKLIRRLEQRYGRVVGEEALREAIARCNRTRELMQQLQDGNRRGRPLLTGQQSIAVVKAATTGLKDEFNGRMAALLDATASHEPLAGRQRHRVMICGSYFDQPAIVEVIEATGADVVCSDISNGVKYFEGRIDPDNEPVAAIADYYLEKHTSARRIDTDVRLRHMFDLLRDYRVDSVIYFALKFCDTNLHDYPYIKEKLRERKVPVLFIEGEHNGTNIASIKTRIETFLEPRFF</sequence>
<gene>
    <name evidence="3" type="primary">bcrC_2</name>
    <name evidence="2" type="ORF">BV133_1841</name>
    <name evidence="3" type="ORF">BVIRIDIS_22920</name>
</gene>
<dbReference type="Gene3D" id="3.40.50.11900">
    <property type="match status" value="1"/>
</dbReference>
<dbReference type="STRING" id="1079.BVIR_2847"/>
<dbReference type="EMBL" id="LN907867">
    <property type="protein sequence ID" value="CUU43274.1"/>
    <property type="molecule type" value="Genomic_DNA"/>
</dbReference>
<dbReference type="EC" id="1.3.7.8" evidence="3"/>
<dbReference type="InterPro" id="IPR010327">
    <property type="entry name" value="FldB/FldC_alpha/beta"/>
</dbReference>
<proteinExistence type="inferred from homology"/>
<reference evidence="4" key="3">
    <citation type="journal article" date="2016" name="Genome Announc.">
        <title>Revised genome sequence of the purple photosynthetic bacterium Blastochloris viridis.</title>
        <authorList>
            <person name="Liu L.N."/>
            <person name="Faulkner M."/>
            <person name="Liu X."/>
            <person name="Huang F."/>
            <person name="Darby A.C."/>
            <person name="Hall N."/>
        </authorList>
    </citation>
    <scope>NUCLEOTIDE SEQUENCE [LARGE SCALE GENOMIC DNA]</scope>
    <source>
        <strain evidence="4">ATCC 19567 / DSM 133 / F</strain>
    </source>
</reference>
<evidence type="ECO:0000313" key="2">
    <source>
        <dbReference type="EMBL" id="BAR99434.1"/>
    </source>
</evidence>
<keyword evidence="3" id="KW-0560">Oxidoreductase</keyword>
<dbReference type="Gene3D" id="3.40.50.11890">
    <property type="match status" value="1"/>
</dbReference>
<dbReference type="PATRIC" id="fig|1079.6.peg.2989"/>
<dbReference type="Pfam" id="PF06050">
    <property type="entry name" value="HGD-D"/>
    <property type="match status" value="1"/>
</dbReference>
<dbReference type="EMBL" id="AP014854">
    <property type="protein sequence ID" value="BAR99434.1"/>
    <property type="molecule type" value="Genomic_DNA"/>
</dbReference>